<evidence type="ECO:0000256" key="8">
    <source>
        <dbReference type="SAM" id="Phobius"/>
    </source>
</evidence>
<feature type="transmembrane region" description="Helical" evidence="8">
    <location>
        <begin position="39"/>
        <end position="62"/>
    </location>
</feature>
<evidence type="ECO:0000256" key="4">
    <source>
        <dbReference type="ARBA" id="ARBA00022692"/>
    </source>
</evidence>
<comment type="subcellular location">
    <subcellularLocation>
        <location evidence="1">Membrane</location>
        <topology evidence="1">Multi-pass membrane protein</topology>
    </subcellularLocation>
</comment>
<evidence type="ECO:0000256" key="7">
    <source>
        <dbReference type="RuleBase" id="RU000477"/>
    </source>
</evidence>
<dbReference type="InterPro" id="IPR023271">
    <property type="entry name" value="Aquaporin-like"/>
</dbReference>
<dbReference type="InterPro" id="IPR022357">
    <property type="entry name" value="MIP_CS"/>
</dbReference>
<dbReference type="Gene3D" id="1.20.1080.10">
    <property type="entry name" value="Glycerol uptake facilitator protein"/>
    <property type="match status" value="1"/>
</dbReference>
<dbReference type="STRING" id="398511.BpOF4_10315"/>
<evidence type="ECO:0000256" key="6">
    <source>
        <dbReference type="ARBA" id="ARBA00023136"/>
    </source>
</evidence>
<feature type="transmembrane region" description="Helical" evidence="8">
    <location>
        <begin position="211"/>
        <end position="232"/>
    </location>
</feature>
<dbReference type="SUPFAM" id="SSF81338">
    <property type="entry name" value="Aquaporin-like"/>
    <property type="match status" value="1"/>
</dbReference>
<feature type="transmembrane region" description="Helical" evidence="8">
    <location>
        <begin position="82"/>
        <end position="105"/>
    </location>
</feature>
<sequence>MSVYLAELIGTMVLIIFGGGVVAGVVLKKSKAENSGWIVITFGWGFAVAFAVYAVGGISGAHLNPAVTLGLASVGEFSWSLVPGYIIAQIIGAFIGACIVFIHYLPHWRETKDQGAKLAVFSTDPAIAHTPSNLISEAIGTAVLLFGLLAIGANQFTEGLNPLIVGFLIVAIGLSLGGTTGYAINPARDLGPRLAHFFLPIAGKGTSNWKYAWVPVAGPAIGGVLGAQFYHIMFNGGSVVPLFILIALLIIISAASKWMPSESKVTTHYQNNAENVS</sequence>
<dbReference type="PANTHER" id="PTHR43829:SF9">
    <property type="entry name" value="AQUAPORIN-9"/>
    <property type="match status" value="1"/>
</dbReference>
<dbReference type="HOGENOM" id="CLU_020019_9_2_9"/>
<feature type="transmembrane region" description="Helical" evidence="8">
    <location>
        <begin position="6"/>
        <end position="27"/>
    </location>
</feature>
<keyword evidence="3 7" id="KW-0813">Transport</keyword>
<proteinExistence type="inferred from homology"/>
<organism evidence="9 10">
    <name type="scientific">Alkalihalophilus pseudofirmus (strain ATCC BAA-2126 / JCM 17055 / OF4)</name>
    <name type="common">Bacillus pseudofirmus</name>
    <dbReference type="NCBI Taxonomy" id="398511"/>
    <lineage>
        <taxon>Bacteria</taxon>
        <taxon>Bacillati</taxon>
        <taxon>Bacillota</taxon>
        <taxon>Bacilli</taxon>
        <taxon>Bacillales</taxon>
        <taxon>Bacillaceae</taxon>
        <taxon>Alkalihalophilus</taxon>
    </lineage>
</organism>
<comment type="similarity">
    <text evidence="2 7">Belongs to the MIP/aquaporin (TC 1.A.8) family.</text>
</comment>
<evidence type="ECO:0000256" key="3">
    <source>
        <dbReference type="ARBA" id="ARBA00022448"/>
    </source>
</evidence>
<dbReference type="GO" id="GO:0015254">
    <property type="term" value="F:glycerol channel activity"/>
    <property type="evidence" value="ECO:0007669"/>
    <property type="project" value="TreeGrafter"/>
</dbReference>
<dbReference type="Proteomes" id="UP000001544">
    <property type="component" value="Chromosome"/>
</dbReference>
<evidence type="ECO:0000313" key="10">
    <source>
        <dbReference type="Proteomes" id="UP000001544"/>
    </source>
</evidence>
<dbReference type="NCBIfam" id="TIGR00861">
    <property type="entry name" value="MIP"/>
    <property type="match status" value="1"/>
</dbReference>
<reference evidence="9 10" key="1">
    <citation type="journal article" date="2011" name="Environ. Microbiol.">
        <title>Genome of alkaliphilic Bacillus pseudofirmus OF4 reveals adaptations that support the ability to grow in an external pH range from 7.5 to 11.4.</title>
        <authorList>
            <person name="Janto B."/>
            <person name="Ahmed A."/>
            <person name="Ito M."/>
            <person name="Liu J."/>
            <person name="Hicks D.B."/>
            <person name="Pagni S."/>
            <person name="Fackelmayer O.J."/>
            <person name="Smith T.A."/>
            <person name="Earl J."/>
            <person name="Elbourne L.D."/>
            <person name="Hassan K."/>
            <person name="Paulsen I.T."/>
            <person name="Kolsto A.B."/>
            <person name="Tourasse N.J."/>
            <person name="Ehrlich G.D."/>
            <person name="Boissy R."/>
            <person name="Ivey D.M."/>
            <person name="Li G."/>
            <person name="Xue Y."/>
            <person name="Ma Y."/>
            <person name="Hu F.Z."/>
            <person name="Krulwich T.A."/>
        </authorList>
    </citation>
    <scope>NUCLEOTIDE SEQUENCE [LARGE SCALE GENOMIC DNA]</scope>
    <source>
        <strain evidence="10">ATCC BAA-2126 / JCM 17055 / OF4</strain>
    </source>
</reference>
<feature type="transmembrane region" description="Helical" evidence="8">
    <location>
        <begin position="163"/>
        <end position="184"/>
    </location>
</feature>
<evidence type="ECO:0000256" key="1">
    <source>
        <dbReference type="ARBA" id="ARBA00004141"/>
    </source>
</evidence>
<keyword evidence="10" id="KW-1185">Reference proteome</keyword>
<keyword evidence="6 8" id="KW-0472">Membrane</keyword>
<evidence type="ECO:0000256" key="5">
    <source>
        <dbReference type="ARBA" id="ARBA00022989"/>
    </source>
</evidence>
<dbReference type="RefSeq" id="WP_012957482.1">
    <property type="nucleotide sequence ID" value="NC_013791.2"/>
</dbReference>
<evidence type="ECO:0000256" key="2">
    <source>
        <dbReference type="ARBA" id="ARBA00006175"/>
    </source>
</evidence>
<dbReference type="PANTHER" id="PTHR43829">
    <property type="entry name" value="AQUAPORIN OR AQUAGLYCEROPORIN RELATED"/>
    <property type="match status" value="1"/>
</dbReference>
<keyword evidence="5 8" id="KW-1133">Transmembrane helix</keyword>
<dbReference type="InterPro" id="IPR050363">
    <property type="entry name" value="MIP/Aquaporin"/>
</dbReference>
<dbReference type="Pfam" id="PF00230">
    <property type="entry name" value="MIP"/>
    <property type="match status" value="1"/>
</dbReference>
<dbReference type="PROSITE" id="PS00221">
    <property type="entry name" value="MIP"/>
    <property type="match status" value="1"/>
</dbReference>
<dbReference type="EMBL" id="CP001878">
    <property type="protein sequence ID" value="ADC50116.1"/>
    <property type="molecule type" value="Genomic_DNA"/>
</dbReference>
<dbReference type="GO" id="GO:0005886">
    <property type="term" value="C:plasma membrane"/>
    <property type="evidence" value="ECO:0007669"/>
    <property type="project" value="TreeGrafter"/>
</dbReference>
<dbReference type="eggNOG" id="COG0580">
    <property type="taxonomic scope" value="Bacteria"/>
</dbReference>
<feature type="transmembrane region" description="Helical" evidence="8">
    <location>
        <begin position="238"/>
        <end position="255"/>
    </location>
</feature>
<protein>
    <submittedName>
        <fullName evidence="9">GlpF MIP family glycerol uptake channel</fullName>
    </submittedName>
</protein>
<gene>
    <name evidence="9" type="primary">glpF</name>
    <name evidence="9" type="ordered locus">BpOF4_10315</name>
</gene>
<feature type="transmembrane region" description="Helical" evidence="8">
    <location>
        <begin position="138"/>
        <end position="157"/>
    </location>
</feature>
<dbReference type="AlphaFoldDB" id="D3FUE6"/>
<dbReference type="KEGG" id="bpf:BpOF4_10315"/>
<evidence type="ECO:0000313" key="9">
    <source>
        <dbReference type="EMBL" id="ADC50116.1"/>
    </source>
</evidence>
<dbReference type="PRINTS" id="PR00783">
    <property type="entry name" value="MINTRINSICP"/>
</dbReference>
<name>D3FUE6_ALKPO</name>
<accession>D3FUE6</accession>
<dbReference type="InterPro" id="IPR000425">
    <property type="entry name" value="MIP"/>
</dbReference>
<keyword evidence="4 7" id="KW-0812">Transmembrane</keyword>